<keyword evidence="2" id="KW-1185">Reference proteome</keyword>
<name>A0AAE7WCK7_9CAUD</name>
<gene>
    <name evidence="1" type="ORF">SARAHDANIELLE_66</name>
</gene>
<dbReference type="EMBL" id="MW749010">
    <property type="protein sequence ID" value="QYA57494.1"/>
    <property type="molecule type" value="Genomic_DNA"/>
</dbReference>
<protein>
    <submittedName>
        <fullName evidence="1">Uncharacterized protein</fullName>
    </submittedName>
</protein>
<reference evidence="1" key="1">
    <citation type="submission" date="2021-03" db="EMBL/GenBank/DDBJ databases">
        <authorList>
            <person name="Thompson D.W."/>
            <person name="Brown H.M.F."/>
            <person name="Thompson S.D."/>
            <person name="Grose J.H."/>
        </authorList>
    </citation>
    <scope>NUCLEOTIDE SEQUENCE</scope>
</reference>
<organism evidence="1 2">
    <name type="scientific">Hafnia phage vB_HpaM_SarahDanielle</name>
    <dbReference type="NCBI Taxonomy" id="2836113"/>
    <lineage>
        <taxon>Viruses</taxon>
        <taxon>Duplodnaviria</taxon>
        <taxon>Heunggongvirae</taxon>
        <taxon>Uroviricota</taxon>
        <taxon>Caudoviricetes</taxon>
        <taxon>Andersonviridae</taxon>
        <taxon>Andersonviridae incertae sedis</taxon>
        <taxon>Daniellevirus</taxon>
        <taxon>Daniellevirus danielle</taxon>
    </lineage>
</organism>
<dbReference type="Proteomes" id="UP000827626">
    <property type="component" value="Segment"/>
</dbReference>
<sequence>MKGTLVKSPLKRNPNKLTKEKRKMQMFFKTRQEARNHKAGKIVDNGTTAESGRRWGREISLNCRHLAVVKVETLKGYDSKRHTLVSYKRAFNV</sequence>
<evidence type="ECO:0000313" key="2">
    <source>
        <dbReference type="Proteomes" id="UP000827626"/>
    </source>
</evidence>
<accession>A0AAE7WCK7</accession>
<proteinExistence type="predicted"/>
<evidence type="ECO:0000313" key="1">
    <source>
        <dbReference type="EMBL" id="QYA57494.1"/>
    </source>
</evidence>